<feature type="transmembrane region" description="Helical" evidence="5">
    <location>
        <begin position="198"/>
        <end position="218"/>
    </location>
</feature>
<comment type="caution">
    <text evidence="7">The sequence shown here is derived from an EMBL/GenBank/DDBJ whole genome shotgun (WGS) entry which is preliminary data.</text>
</comment>
<dbReference type="InterPro" id="IPR004837">
    <property type="entry name" value="NaCa_Exmemb"/>
</dbReference>
<name>A0A2H0W2K4_9BACT</name>
<dbReference type="GO" id="GO:0055085">
    <property type="term" value="P:transmembrane transport"/>
    <property type="evidence" value="ECO:0007669"/>
    <property type="project" value="InterPro"/>
</dbReference>
<feature type="transmembrane region" description="Helical" evidence="5">
    <location>
        <begin position="292"/>
        <end position="312"/>
    </location>
</feature>
<keyword evidence="2 5" id="KW-0812">Transmembrane</keyword>
<dbReference type="Gene3D" id="1.20.1420.30">
    <property type="entry name" value="NCX, central ion-binding region"/>
    <property type="match status" value="1"/>
</dbReference>
<accession>A0A2H0W2K4</accession>
<keyword evidence="3 5" id="KW-1133">Transmembrane helix</keyword>
<evidence type="ECO:0000256" key="4">
    <source>
        <dbReference type="ARBA" id="ARBA00023136"/>
    </source>
</evidence>
<feature type="transmembrane region" description="Helical" evidence="5">
    <location>
        <begin position="36"/>
        <end position="57"/>
    </location>
</feature>
<dbReference type="InterPro" id="IPR044880">
    <property type="entry name" value="NCX_ion-bd_dom_sf"/>
</dbReference>
<organism evidence="7 8">
    <name type="scientific">Candidatus Buchananbacteria bacterium CG10_big_fil_rev_8_21_14_0_10_42_9</name>
    <dbReference type="NCBI Taxonomy" id="1974526"/>
    <lineage>
        <taxon>Bacteria</taxon>
        <taxon>Candidatus Buchananiibacteriota</taxon>
    </lineage>
</organism>
<dbReference type="EMBL" id="PEZZ01000002">
    <property type="protein sequence ID" value="PIS05574.1"/>
    <property type="molecule type" value="Genomic_DNA"/>
</dbReference>
<evidence type="ECO:0000313" key="8">
    <source>
        <dbReference type="Proteomes" id="UP000230935"/>
    </source>
</evidence>
<gene>
    <name evidence="7" type="ORF">COT81_00225</name>
</gene>
<dbReference type="GO" id="GO:0016020">
    <property type="term" value="C:membrane"/>
    <property type="evidence" value="ECO:0007669"/>
    <property type="project" value="UniProtKB-SubCell"/>
</dbReference>
<protein>
    <recommendedName>
        <fullName evidence="6">Sodium/calcium exchanger membrane region domain-containing protein</fullName>
    </recommendedName>
</protein>
<comment type="subcellular location">
    <subcellularLocation>
        <location evidence="1">Membrane</location>
        <topology evidence="1">Multi-pass membrane protein</topology>
    </subcellularLocation>
</comment>
<evidence type="ECO:0000256" key="3">
    <source>
        <dbReference type="ARBA" id="ARBA00022989"/>
    </source>
</evidence>
<dbReference type="AlphaFoldDB" id="A0A2H0W2K4"/>
<evidence type="ECO:0000256" key="5">
    <source>
        <dbReference type="SAM" id="Phobius"/>
    </source>
</evidence>
<evidence type="ECO:0000313" key="7">
    <source>
        <dbReference type="EMBL" id="PIS05574.1"/>
    </source>
</evidence>
<dbReference type="Pfam" id="PF01699">
    <property type="entry name" value="Na_Ca_ex"/>
    <property type="match status" value="2"/>
</dbReference>
<feature type="transmembrane region" description="Helical" evidence="5">
    <location>
        <begin position="230"/>
        <end position="250"/>
    </location>
</feature>
<dbReference type="Proteomes" id="UP000230935">
    <property type="component" value="Unassembled WGS sequence"/>
</dbReference>
<evidence type="ECO:0000259" key="6">
    <source>
        <dbReference type="Pfam" id="PF01699"/>
    </source>
</evidence>
<keyword evidence="4 5" id="KW-0472">Membrane</keyword>
<feature type="transmembrane region" description="Helical" evidence="5">
    <location>
        <begin position="262"/>
        <end position="280"/>
    </location>
</feature>
<feature type="transmembrane region" description="Helical" evidence="5">
    <location>
        <begin position="112"/>
        <end position="145"/>
    </location>
</feature>
<feature type="transmembrane region" description="Helical" evidence="5">
    <location>
        <begin position="69"/>
        <end position="92"/>
    </location>
</feature>
<feature type="domain" description="Sodium/calcium exchanger membrane region" evidence="6">
    <location>
        <begin position="6"/>
        <end position="144"/>
    </location>
</feature>
<sequence>MTILAAFIILIVLFYALGKAADLVIYNARIAGERLHLKLIFVGLLTGFLTSLPEVAVTVNSIFEHTEQLALGNLIGGIMVLYGLVLALSIIFNRKVETSGEWGRIVPLNIYLFSPFILGADGMLSAADGMILIAGYLALVAYLYFLNREAKSRSQSTVPFTFKNLIYAVIGLILVVIISFAVLRLAEYMLQYVNFTRFFFGLVIFSVGTNLPEVIVAFRSWKRHVGRLSLGNIFGSTMSNVLIIGFLAFFRPLKIIFDVEHLVFASFMIALLSLVVFFYVSGKRFSRNEGGVLLALYLLFVFVSLICIACNVI</sequence>
<evidence type="ECO:0000256" key="2">
    <source>
        <dbReference type="ARBA" id="ARBA00022692"/>
    </source>
</evidence>
<proteinExistence type="predicted"/>
<reference evidence="8" key="1">
    <citation type="submission" date="2017-09" db="EMBL/GenBank/DDBJ databases">
        <title>Depth-based differentiation of microbial function through sediment-hosted aquifers and enrichment of novel symbionts in the deep terrestrial subsurface.</title>
        <authorList>
            <person name="Probst A.J."/>
            <person name="Ladd B."/>
            <person name="Jarett J.K."/>
            <person name="Geller-Mcgrath D.E."/>
            <person name="Sieber C.M.K."/>
            <person name="Emerson J.B."/>
            <person name="Anantharaman K."/>
            <person name="Thomas B.C."/>
            <person name="Malmstrom R."/>
            <person name="Stieglmeier M."/>
            <person name="Klingl A."/>
            <person name="Woyke T."/>
            <person name="Ryan C.M."/>
            <person name="Banfield J.F."/>
        </authorList>
    </citation>
    <scope>NUCLEOTIDE SEQUENCE [LARGE SCALE GENOMIC DNA]</scope>
</reference>
<evidence type="ECO:0000256" key="1">
    <source>
        <dbReference type="ARBA" id="ARBA00004141"/>
    </source>
</evidence>
<feature type="transmembrane region" description="Helical" evidence="5">
    <location>
        <begin position="165"/>
        <end position="186"/>
    </location>
</feature>
<feature type="domain" description="Sodium/calcium exchanger membrane region" evidence="6">
    <location>
        <begin position="165"/>
        <end position="305"/>
    </location>
</feature>